<evidence type="ECO:0000256" key="10">
    <source>
        <dbReference type="ARBA" id="ARBA00023157"/>
    </source>
</evidence>
<feature type="domain" description="Auxiliary Activity family 9 catalytic" evidence="16">
    <location>
        <begin position="20"/>
        <end position="231"/>
    </location>
</feature>
<comment type="cofactor">
    <cofactor evidence="1">
        <name>Cu(2+)</name>
        <dbReference type="ChEBI" id="CHEBI:29036"/>
    </cofactor>
</comment>
<evidence type="ECO:0000256" key="8">
    <source>
        <dbReference type="ARBA" id="ARBA00023008"/>
    </source>
</evidence>
<gene>
    <name evidence="17" type="ORF">CC78DRAFT_569769</name>
</gene>
<dbReference type="AlphaFoldDB" id="A0A9P4K9G4"/>
<reference evidence="18" key="1">
    <citation type="journal article" date="2020" name="Stud. Mycol.">
        <title>101 Dothideomycetes genomes: A test case for predicting lifestyles and emergence of pathogens.</title>
        <authorList>
            <person name="Haridas S."/>
            <person name="Albert R."/>
            <person name="Binder M."/>
            <person name="Bloem J."/>
            <person name="LaButti K."/>
            <person name="Salamov A."/>
            <person name="Andreopoulos B."/>
            <person name="Baker S."/>
            <person name="Barry K."/>
            <person name="Bills G."/>
            <person name="Bluhm B."/>
            <person name="Cannon C."/>
            <person name="Castanera R."/>
            <person name="Culley D."/>
            <person name="Daum C."/>
            <person name="Ezra D."/>
            <person name="Gonzalez J."/>
            <person name="Henrissat B."/>
            <person name="Kuo A."/>
            <person name="Liang C."/>
            <person name="Lipzen A."/>
            <person name="Lutzoni F."/>
            <person name="Magnuson J."/>
            <person name="Mondo S."/>
            <person name="Nolan M."/>
            <person name="Ohm R."/>
            <person name="Pangilinan J."/>
            <person name="Park H.-J."/>
            <person name="Ramirez L."/>
            <person name="Alfaro M."/>
            <person name="Sun H."/>
            <person name="Tritt A."/>
            <person name="Yoshinaga Y."/>
            <person name="Zwiers L.-H."/>
            <person name="Turgeon B."/>
            <person name="Goodwin S."/>
            <person name="Spatafora J."/>
            <person name="Crous P."/>
            <person name="Grigoriev I."/>
        </authorList>
    </citation>
    <scope>NUCLEOTIDE SEQUENCE [LARGE SCALE GENOMIC DNA]</scope>
    <source>
        <strain evidence="18">CBS 304.66</strain>
    </source>
</reference>
<keyword evidence="4" id="KW-0479">Metal-binding</keyword>
<keyword evidence="7" id="KW-0560">Oxidoreductase</keyword>
<sequence length="255" mass="28616">MKAILFLGQVGALISSVHAHYYFSIFVVNKTETPEWKYIRDVAIEEGFGPYTWQKGRPQYDLDSPDFVCGRSAFLAANKTETADVVAGDIVGFHLTHEFDDSGNYDIFHQGYASAFLARAPNDDITSFSGVGYDKWFKIDFVGASMDAIPPGGWITYQKTSINFTIPERVPPGKYLLRLEHIMNRRNNEINEPECYIQCAQVNIMGQGGGVFINEDFTKFPGAYSIDDEKFTKLSTLEPMEYNKEQGPGPAVWTG</sequence>
<dbReference type="PANTHER" id="PTHR33353:SF10">
    <property type="entry name" value="ENDO-BETA-1,4-GLUCANASE D"/>
    <property type="match status" value="1"/>
</dbReference>
<dbReference type="Gene3D" id="2.70.50.70">
    <property type="match status" value="1"/>
</dbReference>
<comment type="similarity">
    <text evidence="13">Belongs to the polysaccharide monooxygenase AA9 family.</text>
</comment>
<dbReference type="GO" id="GO:0004497">
    <property type="term" value="F:monooxygenase activity"/>
    <property type="evidence" value="ECO:0007669"/>
    <property type="project" value="UniProtKB-KW"/>
</dbReference>
<evidence type="ECO:0000256" key="3">
    <source>
        <dbReference type="ARBA" id="ARBA00022525"/>
    </source>
</evidence>
<dbReference type="Pfam" id="PF03443">
    <property type="entry name" value="AA9"/>
    <property type="match status" value="1"/>
</dbReference>
<keyword evidence="3" id="KW-0964">Secreted</keyword>
<dbReference type="GO" id="GO:0030245">
    <property type="term" value="P:cellulose catabolic process"/>
    <property type="evidence" value="ECO:0007669"/>
    <property type="project" value="UniProtKB-KW"/>
</dbReference>
<evidence type="ECO:0000256" key="4">
    <source>
        <dbReference type="ARBA" id="ARBA00022723"/>
    </source>
</evidence>
<evidence type="ECO:0000256" key="14">
    <source>
        <dbReference type="ARBA" id="ARBA00045077"/>
    </source>
</evidence>
<dbReference type="GO" id="GO:0046872">
    <property type="term" value="F:metal ion binding"/>
    <property type="evidence" value="ECO:0007669"/>
    <property type="project" value="UniProtKB-KW"/>
</dbReference>
<keyword evidence="18" id="KW-1185">Reference proteome</keyword>
<organism evidence="17 18">
    <name type="scientific">Lojkania enalia</name>
    <dbReference type="NCBI Taxonomy" id="147567"/>
    <lineage>
        <taxon>Eukaryota</taxon>
        <taxon>Fungi</taxon>
        <taxon>Dikarya</taxon>
        <taxon>Ascomycota</taxon>
        <taxon>Pezizomycotina</taxon>
        <taxon>Dothideomycetes</taxon>
        <taxon>Pleosporomycetidae</taxon>
        <taxon>Pleosporales</taxon>
        <taxon>Pleosporales incertae sedis</taxon>
        <taxon>Lojkania</taxon>
    </lineage>
</organism>
<keyword evidence="5" id="KW-0732">Signal</keyword>
<keyword evidence="10" id="KW-1015">Disulfide bond</keyword>
<evidence type="ECO:0000256" key="2">
    <source>
        <dbReference type="ARBA" id="ARBA00004613"/>
    </source>
</evidence>
<dbReference type="GO" id="GO:0005576">
    <property type="term" value="C:extracellular region"/>
    <property type="evidence" value="ECO:0007669"/>
    <property type="project" value="UniProtKB-SubCell"/>
</dbReference>
<comment type="subcellular location">
    <subcellularLocation>
        <location evidence="2">Secreted</location>
    </subcellularLocation>
</comment>
<evidence type="ECO:0000313" key="18">
    <source>
        <dbReference type="Proteomes" id="UP000800093"/>
    </source>
</evidence>
<comment type="catalytic activity">
    <reaction evidence="14">
        <text>[(1-&gt;4)-beta-D-glucosyl]n+m + reduced acceptor + O2 = 4-dehydro-beta-D-glucosyl-[(1-&gt;4)-beta-D-glucosyl]n-1 + [(1-&gt;4)-beta-D-glucosyl]m + acceptor + H2O.</text>
        <dbReference type="EC" id="1.14.99.56"/>
    </reaction>
</comment>
<evidence type="ECO:0000256" key="5">
    <source>
        <dbReference type="ARBA" id="ARBA00022729"/>
    </source>
</evidence>
<dbReference type="InterPro" id="IPR005103">
    <property type="entry name" value="AA9_LPMO"/>
</dbReference>
<evidence type="ECO:0000313" key="17">
    <source>
        <dbReference type="EMBL" id="KAF2262480.1"/>
    </source>
</evidence>
<protein>
    <recommendedName>
        <fullName evidence="15">lytic cellulose monooxygenase (C4-dehydrogenating)</fullName>
        <ecNumber evidence="15">1.14.99.56</ecNumber>
    </recommendedName>
</protein>
<keyword evidence="6" id="KW-0136">Cellulose degradation</keyword>
<dbReference type="InterPro" id="IPR049892">
    <property type="entry name" value="AA9"/>
</dbReference>
<evidence type="ECO:0000256" key="6">
    <source>
        <dbReference type="ARBA" id="ARBA00023001"/>
    </source>
</evidence>
<keyword evidence="11" id="KW-0119">Carbohydrate metabolism</keyword>
<name>A0A9P4K9G4_9PLEO</name>
<keyword evidence="12" id="KW-0624">Polysaccharide degradation</keyword>
<evidence type="ECO:0000256" key="12">
    <source>
        <dbReference type="ARBA" id="ARBA00023326"/>
    </source>
</evidence>
<evidence type="ECO:0000256" key="7">
    <source>
        <dbReference type="ARBA" id="ARBA00023002"/>
    </source>
</evidence>
<evidence type="ECO:0000256" key="11">
    <source>
        <dbReference type="ARBA" id="ARBA00023277"/>
    </source>
</evidence>
<comment type="caution">
    <text evidence="17">The sequence shown here is derived from an EMBL/GenBank/DDBJ whole genome shotgun (WGS) entry which is preliminary data.</text>
</comment>
<evidence type="ECO:0000256" key="15">
    <source>
        <dbReference type="ARBA" id="ARBA00047174"/>
    </source>
</evidence>
<accession>A0A9P4K9G4</accession>
<keyword evidence="9" id="KW-0503">Monooxygenase</keyword>
<proteinExistence type="inferred from homology"/>
<dbReference type="EMBL" id="ML986640">
    <property type="protein sequence ID" value="KAF2262480.1"/>
    <property type="molecule type" value="Genomic_DNA"/>
</dbReference>
<dbReference type="PANTHER" id="PTHR33353">
    <property type="entry name" value="PUTATIVE (AFU_ORTHOLOGUE AFUA_1G12560)-RELATED"/>
    <property type="match status" value="1"/>
</dbReference>
<dbReference type="EC" id="1.14.99.56" evidence="15"/>
<evidence type="ECO:0000259" key="16">
    <source>
        <dbReference type="Pfam" id="PF03443"/>
    </source>
</evidence>
<evidence type="ECO:0000256" key="9">
    <source>
        <dbReference type="ARBA" id="ARBA00023033"/>
    </source>
</evidence>
<dbReference type="Proteomes" id="UP000800093">
    <property type="component" value="Unassembled WGS sequence"/>
</dbReference>
<dbReference type="OrthoDB" id="6038816at2759"/>
<evidence type="ECO:0000256" key="13">
    <source>
        <dbReference type="ARBA" id="ARBA00044502"/>
    </source>
</evidence>
<evidence type="ECO:0000256" key="1">
    <source>
        <dbReference type="ARBA" id="ARBA00001973"/>
    </source>
</evidence>
<keyword evidence="8" id="KW-0186">Copper</keyword>